<proteinExistence type="predicted"/>
<comment type="caution">
    <text evidence="1">The sequence shown here is derived from an EMBL/GenBank/DDBJ whole genome shotgun (WGS) entry which is preliminary data.</text>
</comment>
<evidence type="ECO:0000313" key="2">
    <source>
        <dbReference type="Proteomes" id="UP000265703"/>
    </source>
</evidence>
<dbReference type="Proteomes" id="UP000265703">
    <property type="component" value="Unassembled WGS sequence"/>
</dbReference>
<evidence type="ECO:0008006" key="3">
    <source>
        <dbReference type="Google" id="ProtNLM"/>
    </source>
</evidence>
<sequence length="138" mass="16078">MNDIRILVAIDFGTTYSGFAPGREGVPKAPTALLYDEGYEKVTSWGNLALEEEPDEVDDDSEERPRPVELFKLHISNLRKRDKPWLPPQLDYLRAIEDYLTQMRELIQKTLEKRWPTVKFPQQVDFVLTIPAEWVCDN</sequence>
<dbReference type="PANTHER" id="PTHR14187">
    <property type="entry name" value="ALPHA KINASE/ELONGATION FACTOR 2 KINASE"/>
    <property type="match status" value="1"/>
</dbReference>
<dbReference type="OrthoDB" id="2963168at2759"/>
<organism evidence="1 2">
    <name type="scientific">Glomus cerebriforme</name>
    <dbReference type="NCBI Taxonomy" id="658196"/>
    <lineage>
        <taxon>Eukaryota</taxon>
        <taxon>Fungi</taxon>
        <taxon>Fungi incertae sedis</taxon>
        <taxon>Mucoromycota</taxon>
        <taxon>Glomeromycotina</taxon>
        <taxon>Glomeromycetes</taxon>
        <taxon>Glomerales</taxon>
        <taxon>Glomeraceae</taxon>
        <taxon>Glomus</taxon>
    </lineage>
</organism>
<protein>
    <recommendedName>
        <fullName evidence="3">Hsp70 protein</fullName>
    </recommendedName>
</protein>
<reference evidence="1 2" key="1">
    <citation type="submission" date="2018-06" db="EMBL/GenBank/DDBJ databases">
        <title>Comparative genomics reveals the genomic features of Rhizophagus irregularis, R. cerebriforme, R. diaphanum and Gigaspora rosea, and their symbiotic lifestyle signature.</title>
        <authorList>
            <person name="Morin E."/>
            <person name="San Clemente H."/>
            <person name="Chen E.C.H."/>
            <person name="De La Providencia I."/>
            <person name="Hainaut M."/>
            <person name="Kuo A."/>
            <person name="Kohler A."/>
            <person name="Murat C."/>
            <person name="Tang N."/>
            <person name="Roy S."/>
            <person name="Loubradou J."/>
            <person name="Henrissat B."/>
            <person name="Grigoriev I.V."/>
            <person name="Corradi N."/>
            <person name="Roux C."/>
            <person name="Martin F.M."/>
        </authorList>
    </citation>
    <scope>NUCLEOTIDE SEQUENCE [LARGE SCALE GENOMIC DNA]</scope>
    <source>
        <strain evidence="1 2">DAOM 227022</strain>
    </source>
</reference>
<dbReference type="STRING" id="658196.A0A397S350"/>
<accession>A0A397S350</accession>
<dbReference type="InterPro" id="IPR043129">
    <property type="entry name" value="ATPase_NBD"/>
</dbReference>
<dbReference type="Gene3D" id="3.30.420.40">
    <property type="match status" value="1"/>
</dbReference>
<evidence type="ECO:0000313" key="1">
    <source>
        <dbReference type="EMBL" id="RIA79236.1"/>
    </source>
</evidence>
<keyword evidence="2" id="KW-1185">Reference proteome</keyword>
<dbReference type="EMBL" id="QKYT01001438">
    <property type="protein sequence ID" value="RIA79236.1"/>
    <property type="molecule type" value="Genomic_DNA"/>
</dbReference>
<name>A0A397S350_9GLOM</name>
<dbReference type="PANTHER" id="PTHR14187:SF5">
    <property type="entry name" value="HEAT SHOCK 70 KDA PROTEIN 12A"/>
    <property type="match status" value="1"/>
</dbReference>
<gene>
    <name evidence="1" type="ORF">C1645_106757</name>
</gene>
<dbReference type="SUPFAM" id="SSF53067">
    <property type="entry name" value="Actin-like ATPase domain"/>
    <property type="match status" value="1"/>
</dbReference>
<dbReference type="AlphaFoldDB" id="A0A397S350"/>